<dbReference type="AlphaFoldDB" id="A0A1Q8E9C2"/>
<dbReference type="InterPro" id="IPR005915">
    <property type="entry name" value="Tandem_5TM"/>
</dbReference>
<keyword evidence="3" id="KW-1185">Reference proteome</keyword>
<dbReference type="EMBL" id="MSJM01000002">
    <property type="protein sequence ID" value="OLF48390.1"/>
    <property type="molecule type" value="Genomic_DNA"/>
</dbReference>
<protein>
    <recommendedName>
        <fullName evidence="4">DUF443 family protein</fullName>
    </recommendedName>
</protein>
<dbReference type="RefSeq" id="WP_075104113.1">
    <property type="nucleotide sequence ID" value="NZ_MSJM01000002.1"/>
</dbReference>
<gene>
    <name evidence="2" type="ORF">BU202_01870</name>
</gene>
<proteinExistence type="predicted"/>
<dbReference type="NCBIfam" id="TIGR01218">
    <property type="entry name" value="Gpos_tandem_5TM"/>
    <property type="match status" value="1"/>
</dbReference>
<reference evidence="3" key="1">
    <citation type="submission" date="2016-12" db="EMBL/GenBank/DDBJ databases">
        <authorList>
            <person name="Gulvik C.A."/>
        </authorList>
    </citation>
    <scope>NUCLEOTIDE SEQUENCE [LARGE SCALE GENOMIC DNA]</scope>
    <source>
        <strain evidence="3">NED12-00049-6B</strain>
    </source>
</reference>
<keyword evidence="1" id="KW-0812">Transmembrane</keyword>
<feature type="transmembrane region" description="Helical" evidence="1">
    <location>
        <begin position="158"/>
        <end position="177"/>
    </location>
</feature>
<name>A0A1Q8E9C2_9STRE</name>
<feature type="transmembrane region" description="Helical" evidence="1">
    <location>
        <begin position="183"/>
        <end position="204"/>
    </location>
</feature>
<dbReference type="Proteomes" id="UP000186890">
    <property type="component" value="Unassembled WGS sequence"/>
</dbReference>
<evidence type="ECO:0008006" key="4">
    <source>
        <dbReference type="Google" id="ProtNLM"/>
    </source>
</evidence>
<feature type="transmembrane region" description="Helical" evidence="1">
    <location>
        <begin position="106"/>
        <end position="128"/>
    </location>
</feature>
<organism evidence="2 3">
    <name type="scientific">Streptococcus cuniculi</name>
    <dbReference type="NCBI Taxonomy" id="1432788"/>
    <lineage>
        <taxon>Bacteria</taxon>
        <taxon>Bacillati</taxon>
        <taxon>Bacillota</taxon>
        <taxon>Bacilli</taxon>
        <taxon>Lactobacillales</taxon>
        <taxon>Streptococcaceae</taxon>
        <taxon>Streptococcus</taxon>
    </lineage>
</organism>
<keyword evidence="1" id="KW-0472">Membrane</keyword>
<comment type="caution">
    <text evidence="2">The sequence shown here is derived from an EMBL/GenBank/DDBJ whole genome shotgun (WGS) entry which is preliminary data.</text>
</comment>
<evidence type="ECO:0000313" key="3">
    <source>
        <dbReference type="Proteomes" id="UP000186890"/>
    </source>
</evidence>
<accession>A0A1Q8E9C2</accession>
<keyword evidence="1" id="KW-1133">Transmembrane helix</keyword>
<evidence type="ECO:0000313" key="2">
    <source>
        <dbReference type="EMBL" id="OLF48390.1"/>
    </source>
</evidence>
<sequence>MKKQAELRLTFRQSTIGCYQIVEVSDGRRYVMDTSTVMPKTFFWGALPAEVSADIVELRYDNHEFELPLRPPMDTTLAAVMAQPIVKILDGLFRSVFGNYNLSQQVLVKLILFILSMVIAYLVVLYSLKRAHQRASAKLPKDVKHKRMIFKTNGKRDYTGYFALVLNLICLAFYLGINDGAEGGLLVVNGLISLLTFIICRAMLPISAEYRREVLLFDKIIDVE</sequence>
<evidence type="ECO:0000256" key="1">
    <source>
        <dbReference type="SAM" id="Phobius"/>
    </source>
</evidence>